<organism evidence="2 3">
    <name type="scientific">Fervidicella metallireducens AeB</name>
    <dbReference type="NCBI Taxonomy" id="1403537"/>
    <lineage>
        <taxon>Bacteria</taxon>
        <taxon>Bacillati</taxon>
        <taxon>Bacillota</taxon>
        <taxon>Clostridia</taxon>
        <taxon>Eubacteriales</taxon>
        <taxon>Clostridiaceae</taxon>
        <taxon>Fervidicella</taxon>
    </lineage>
</organism>
<reference evidence="2 3" key="1">
    <citation type="journal article" date="2014" name="Genome Announc.">
        <title>Draft Genome Sequence of Fervidicella metallireducens Strain AeBT, an Iron-Reducing Thermoanaerobe from the Great Artesian Basin.</title>
        <authorList>
            <person name="Patel B.K."/>
        </authorList>
    </citation>
    <scope>NUCLEOTIDE SEQUENCE [LARGE SCALE GENOMIC DNA]</scope>
    <source>
        <strain evidence="2 3">AeB</strain>
    </source>
</reference>
<feature type="transmembrane region" description="Helical" evidence="1">
    <location>
        <begin position="25"/>
        <end position="41"/>
    </location>
</feature>
<feature type="transmembrane region" description="Helical" evidence="1">
    <location>
        <begin position="95"/>
        <end position="114"/>
    </location>
</feature>
<evidence type="ECO:0008006" key="4">
    <source>
        <dbReference type="Google" id="ProtNLM"/>
    </source>
</evidence>
<sequence>MNIFVFVLLITNFMLFLTKFKKKSIVYLLLLVLLLLVLYPYQSLNSAKDGINLWFFVVVPSLLPFFIINDMLISLKVPENISRMFSPLAKYLFNTSGYGAYVFIMSLFSGYPAGAKITAKLIESKKITVEEGERILSFSSTSGPLFIIGAVGTGMLNNSSLGYFLFISHILGAITNGFVYKLFTREKNIYCNVALSHENRNVRVGEILSKSISDSLITCGFIGGYIILFSVIITLLENIDFFVILNLLLTMLYIPKNISNYICTLLQSSIEISNGCKIISNLGSSLSTKMILISFIISFSGFSIIGQVTSILSKTKININKYIFFKLTHGIFSALICWILLKVNLLDTTTFHHKYTSIILNPIVLLETYLTLILCLNLLSQLFFQIRKH</sequence>
<protein>
    <recommendedName>
        <fullName evidence="4">Sporulation integral membrane protein YlbJ</fullName>
    </recommendedName>
</protein>
<keyword evidence="3" id="KW-1185">Reference proteome</keyword>
<dbReference type="RefSeq" id="WP_035378086.1">
    <property type="nucleotide sequence ID" value="NZ_AZQP01000006.1"/>
</dbReference>
<gene>
    <name evidence="2" type="ORF">Q428_03190</name>
</gene>
<feature type="transmembrane region" description="Helical" evidence="1">
    <location>
        <begin position="358"/>
        <end position="379"/>
    </location>
</feature>
<keyword evidence="1" id="KW-0812">Transmembrane</keyword>
<dbReference type="AlphaFoldDB" id="A0A017RY04"/>
<feature type="transmembrane region" description="Helical" evidence="1">
    <location>
        <begin position="135"/>
        <end position="155"/>
    </location>
</feature>
<dbReference type="OrthoDB" id="1645614at2"/>
<feature type="transmembrane region" description="Helical" evidence="1">
    <location>
        <begin position="324"/>
        <end position="346"/>
    </location>
</feature>
<evidence type="ECO:0000313" key="2">
    <source>
        <dbReference type="EMBL" id="EYE89294.1"/>
    </source>
</evidence>
<dbReference type="InterPro" id="IPR014226">
    <property type="entry name" value="Spore_IM_YlbJ"/>
</dbReference>
<dbReference type="Proteomes" id="UP000019681">
    <property type="component" value="Unassembled WGS sequence"/>
</dbReference>
<evidence type="ECO:0000256" key="1">
    <source>
        <dbReference type="SAM" id="Phobius"/>
    </source>
</evidence>
<comment type="caution">
    <text evidence="2">The sequence shown here is derived from an EMBL/GenBank/DDBJ whole genome shotgun (WGS) entry which is preliminary data.</text>
</comment>
<dbReference type="NCBIfam" id="TIGR02871">
    <property type="entry name" value="spore_ylbJ"/>
    <property type="match status" value="1"/>
</dbReference>
<keyword evidence="1" id="KW-1133">Transmembrane helix</keyword>
<dbReference type="STRING" id="1403537.Q428_03190"/>
<name>A0A017RY04_9CLOT</name>
<evidence type="ECO:0000313" key="3">
    <source>
        <dbReference type="Proteomes" id="UP000019681"/>
    </source>
</evidence>
<accession>A0A017RY04</accession>
<feature type="transmembrane region" description="Helical" evidence="1">
    <location>
        <begin position="161"/>
        <end position="180"/>
    </location>
</feature>
<dbReference type="EMBL" id="AZQP01000006">
    <property type="protein sequence ID" value="EYE89294.1"/>
    <property type="molecule type" value="Genomic_DNA"/>
</dbReference>
<keyword evidence="1" id="KW-0472">Membrane</keyword>
<feature type="transmembrane region" description="Helical" evidence="1">
    <location>
        <begin position="216"/>
        <end position="236"/>
    </location>
</feature>
<feature type="transmembrane region" description="Helical" evidence="1">
    <location>
        <begin position="290"/>
        <end position="312"/>
    </location>
</feature>
<proteinExistence type="predicted"/>
<feature type="transmembrane region" description="Helical" evidence="1">
    <location>
        <begin position="53"/>
        <end position="75"/>
    </location>
</feature>